<dbReference type="InterPro" id="IPR029060">
    <property type="entry name" value="PIN-like_dom_sf"/>
</dbReference>
<comment type="subcellular location">
    <subcellularLocation>
        <location evidence="1">Nucleus</location>
    </subcellularLocation>
</comment>
<protein>
    <recommendedName>
        <fullName evidence="7">XPG-I domain-containing protein</fullName>
    </recommendedName>
</protein>
<evidence type="ECO:0000256" key="1">
    <source>
        <dbReference type="ARBA" id="ARBA00004123"/>
    </source>
</evidence>
<keyword evidence="3" id="KW-0175">Coiled coil</keyword>
<dbReference type="PANTHER" id="PTHR16171:SF7">
    <property type="entry name" value="DNA REPAIR PROTEIN RAD2"/>
    <property type="match status" value="1"/>
</dbReference>
<reference evidence="5" key="1">
    <citation type="submission" date="2024-02" db="EMBL/GenBank/DDBJ databases">
        <authorList>
            <consortium name="ELIXIR-Norway"/>
            <consortium name="Elixir Norway"/>
        </authorList>
    </citation>
    <scope>NUCLEOTIDE SEQUENCE</scope>
</reference>
<dbReference type="InterPro" id="IPR008918">
    <property type="entry name" value="HhH2"/>
</dbReference>
<accession>A0ABP0VG29</accession>
<evidence type="ECO:0000256" key="4">
    <source>
        <dbReference type="SAM" id="MobiDB-lite"/>
    </source>
</evidence>
<comment type="caution">
    <text evidence="5">The sequence shown here is derived from an EMBL/GenBank/DDBJ whole genome shotgun (WGS) entry which is preliminary data.</text>
</comment>
<dbReference type="Proteomes" id="UP001497444">
    <property type="component" value="Unassembled WGS sequence"/>
</dbReference>
<feature type="region of interest" description="Disordered" evidence="4">
    <location>
        <begin position="213"/>
        <end position="236"/>
    </location>
</feature>
<dbReference type="PANTHER" id="PTHR16171">
    <property type="entry name" value="DNA REPAIR PROTEIN COMPLEMENTING XP-G CELLS-RELATED"/>
    <property type="match status" value="1"/>
</dbReference>
<evidence type="ECO:0000313" key="6">
    <source>
        <dbReference type="Proteomes" id="UP001497444"/>
    </source>
</evidence>
<proteinExistence type="predicted"/>
<dbReference type="EMBL" id="CAXAQS010000625">
    <property type="protein sequence ID" value="CAK9252430.1"/>
    <property type="molecule type" value="Genomic_DNA"/>
</dbReference>
<organism evidence="5 6">
    <name type="scientific">Sphagnum jensenii</name>
    <dbReference type="NCBI Taxonomy" id="128206"/>
    <lineage>
        <taxon>Eukaryota</taxon>
        <taxon>Viridiplantae</taxon>
        <taxon>Streptophyta</taxon>
        <taxon>Embryophyta</taxon>
        <taxon>Bryophyta</taxon>
        <taxon>Sphagnophytina</taxon>
        <taxon>Sphagnopsida</taxon>
        <taxon>Sphagnales</taxon>
        <taxon>Sphagnaceae</taxon>
        <taxon>Sphagnum</taxon>
    </lineage>
</organism>
<evidence type="ECO:0008006" key="7">
    <source>
        <dbReference type="Google" id="ProtNLM"/>
    </source>
</evidence>
<evidence type="ECO:0000313" key="5">
    <source>
        <dbReference type="EMBL" id="CAK9252430.1"/>
    </source>
</evidence>
<evidence type="ECO:0000256" key="3">
    <source>
        <dbReference type="SAM" id="Coils"/>
    </source>
</evidence>
<dbReference type="SUPFAM" id="SSF88723">
    <property type="entry name" value="PIN domain-like"/>
    <property type="match status" value="1"/>
</dbReference>
<sequence length="236" mass="26431">MELVSKLTYVHSNEIHSSGELELVSSQHSSDYYTTVENIDDTLVETESELNKLSAQIQQKTVNELEVALRDEEIYENIARRSNVINMRDAEAMTDEMKDDVIALLNIFEIPYIVAPYEAEAQCAVLEQVYLAKDAESDIGLSREDFIALSFFLGSDYTEGVSGIGIVNSLEILQTFSMKNADGGPEEGLKNFKKWLDSFDPIECVTEMCKAKNANKSGERKSRKPQGGDESSDFEK</sequence>
<keyword evidence="2" id="KW-0539">Nucleus</keyword>
<keyword evidence="6" id="KW-1185">Reference proteome</keyword>
<gene>
    <name evidence="5" type="ORF">CSSPJE1EN1_LOCUS27808</name>
</gene>
<evidence type="ECO:0000256" key="2">
    <source>
        <dbReference type="ARBA" id="ARBA00023242"/>
    </source>
</evidence>
<dbReference type="Gene3D" id="3.40.50.1010">
    <property type="entry name" value="5'-nuclease"/>
    <property type="match status" value="1"/>
</dbReference>
<feature type="coiled-coil region" evidence="3">
    <location>
        <begin position="36"/>
        <end position="63"/>
    </location>
</feature>
<name>A0ABP0VG29_9BRYO</name>
<dbReference type="Gene3D" id="1.10.150.20">
    <property type="entry name" value="5' to 3' exonuclease, C-terminal subdomain"/>
    <property type="match status" value="1"/>
</dbReference>
<dbReference type="SMART" id="SM00279">
    <property type="entry name" value="HhH2"/>
    <property type="match status" value="1"/>
</dbReference>